<proteinExistence type="predicted"/>
<reference evidence="2 3" key="1">
    <citation type="submission" date="2019-03" db="EMBL/GenBank/DDBJ databases">
        <title>Genomic Encyclopedia of Type Strains, Phase IV (KMG-IV): sequencing the most valuable type-strain genomes for metagenomic binning, comparative biology and taxonomic classification.</title>
        <authorList>
            <person name="Goeker M."/>
        </authorList>
    </citation>
    <scope>NUCLEOTIDE SEQUENCE [LARGE SCALE GENOMIC DNA]</scope>
    <source>
        <strain evidence="2 3">DSM 11901</strain>
    </source>
</reference>
<keyword evidence="1" id="KW-1133">Transmembrane helix</keyword>
<dbReference type="RefSeq" id="WP_133606695.1">
    <property type="nucleotide sequence ID" value="NZ_JBASTO010000094.1"/>
</dbReference>
<dbReference type="Proteomes" id="UP000294593">
    <property type="component" value="Unassembled WGS sequence"/>
</dbReference>
<evidence type="ECO:0000313" key="2">
    <source>
        <dbReference type="EMBL" id="TDP85761.1"/>
    </source>
</evidence>
<protein>
    <submittedName>
        <fullName evidence="2">DUF2970 family protein</fullName>
    </submittedName>
</protein>
<dbReference type="EMBL" id="SNXW01000002">
    <property type="protein sequence ID" value="TDP85761.1"/>
    <property type="molecule type" value="Genomic_DNA"/>
</dbReference>
<keyword evidence="3" id="KW-1185">Reference proteome</keyword>
<name>A0A4R6RH19_9BURK</name>
<evidence type="ECO:0000256" key="1">
    <source>
        <dbReference type="SAM" id="Phobius"/>
    </source>
</evidence>
<feature type="transmembrane region" description="Helical" evidence="1">
    <location>
        <begin position="47"/>
        <end position="70"/>
    </location>
</feature>
<accession>A0A4R6RH19</accession>
<gene>
    <name evidence="2" type="ORF">EV672_102110</name>
</gene>
<keyword evidence="1" id="KW-0812">Transmembrane</keyword>
<evidence type="ECO:0000313" key="3">
    <source>
        <dbReference type="Proteomes" id="UP000294593"/>
    </source>
</evidence>
<comment type="caution">
    <text evidence="2">The sequence shown here is derived from an EMBL/GenBank/DDBJ whole genome shotgun (WGS) entry which is preliminary data.</text>
</comment>
<keyword evidence="1" id="KW-0472">Membrane</keyword>
<dbReference type="OrthoDB" id="8657357at2"/>
<dbReference type="InterPro" id="IPR021344">
    <property type="entry name" value="DUF2970"/>
</dbReference>
<dbReference type="AlphaFoldDB" id="A0A4R6RH19"/>
<dbReference type="Pfam" id="PF11174">
    <property type="entry name" value="DUF2970"/>
    <property type="match status" value="1"/>
</dbReference>
<sequence length="79" mass="8385">MSKDLKQAAQRKGSFLQTLKAVAWSFFGVRKASGYEEDVAKINPVHVIIAGILAGLVFVLGLVWLVQWIVGSGAAASAV</sequence>
<organism evidence="2 3">
    <name type="scientific">Aquabacterium commune</name>
    <dbReference type="NCBI Taxonomy" id="70586"/>
    <lineage>
        <taxon>Bacteria</taxon>
        <taxon>Pseudomonadati</taxon>
        <taxon>Pseudomonadota</taxon>
        <taxon>Betaproteobacteria</taxon>
        <taxon>Burkholderiales</taxon>
        <taxon>Aquabacterium</taxon>
    </lineage>
</organism>